<feature type="domain" description="Glycosyl hydrolase family 13 catalytic" evidence="4">
    <location>
        <begin position="13"/>
        <end position="415"/>
    </location>
</feature>
<dbReference type="SUPFAM" id="SSF51445">
    <property type="entry name" value="(Trans)glycosidases"/>
    <property type="match status" value="1"/>
</dbReference>
<dbReference type="FunFam" id="3.20.20.80:FF:000064">
    <property type="entry name" value="Oligo-1,6-glucosidase"/>
    <property type="match status" value="2"/>
</dbReference>
<dbReference type="InterPro" id="IPR017853">
    <property type="entry name" value="GH"/>
</dbReference>
<dbReference type="FunFam" id="3.90.400.10:FF:000002">
    <property type="entry name" value="Sucrose isomerase"/>
    <property type="match status" value="1"/>
</dbReference>
<keyword evidence="3" id="KW-0326">Glycosidase</keyword>
<dbReference type="Gene3D" id="2.60.40.1180">
    <property type="entry name" value="Golgi alpha-mannosidase II"/>
    <property type="match status" value="1"/>
</dbReference>
<proteinExistence type="inferred from homology"/>
<evidence type="ECO:0000313" key="6">
    <source>
        <dbReference type="Proteomes" id="UP000626148"/>
    </source>
</evidence>
<dbReference type="PANTHER" id="PTHR10357:SF178">
    <property type="entry name" value="OLIGO-1,6-GLUCOSIDASE 3-RELATED"/>
    <property type="match status" value="1"/>
</dbReference>
<dbReference type="InterPro" id="IPR045857">
    <property type="entry name" value="O16G_dom_2"/>
</dbReference>
<comment type="similarity">
    <text evidence="1">Belongs to the glycosyl hydrolase 13 family.</text>
</comment>
<reference evidence="5" key="2">
    <citation type="submission" date="2020-09" db="EMBL/GenBank/DDBJ databases">
        <authorList>
            <person name="Sun Q."/>
            <person name="Kim S."/>
        </authorList>
    </citation>
    <scope>NUCLEOTIDE SEQUENCE</scope>
    <source>
        <strain evidence="5">KCTC 22169</strain>
    </source>
</reference>
<dbReference type="Gene3D" id="3.90.400.10">
    <property type="entry name" value="Oligo-1,6-glucosidase, Domain 2"/>
    <property type="match status" value="1"/>
</dbReference>
<dbReference type="AlphaFoldDB" id="A0A918N702"/>
<evidence type="ECO:0000256" key="3">
    <source>
        <dbReference type="ARBA" id="ARBA00023295"/>
    </source>
</evidence>
<name>A0A918N702_9GAMM</name>
<dbReference type="GO" id="GO:0009313">
    <property type="term" value="P:oligosaccharide catabolic process"/>
    <property type="evidence" value="ECO:0007669"/>
    <property type="project" value="TreeGrafter"/>
</dbReference>
<dbReference type="SUPFAM" id="SSF51011">
    <property type="entry name" value="Glycosyl hydrolase domain"/>
    <property type="match status" value="1"/>
</dbReference>
<keyword evidence="2" id="KW-0378">Hydrolase</keyword>
<dbReference type="FunFam" id="2.60.40.1180:FF:000007">
    <property type="entry name" value="Sucrose isomerase"/>
    <property type="match status" value="1"/>
</dbReference>
<reference evidence="5" key="1">
    <citation type="journal article" date="2014" name="Int. J. Syst. Evol. Microbiol.">
        <title>Complete genome sequence of Corynebacterium casei LMG S-19264T (=DSM 44701T), isolated from a smear-ripened cheese.</title>
        <authorList>
            <consortium name="US DOE Joint Genome Institute (JGI-PGF)"/>
            <person name="Walter F."/>
            <person name="Albersmeier A."/>
            <person name="Kalinowski J."/>
            <person name="Ruckert C."/>
        </authorList>
    </citation>
    <scope>NUCLEOTIDE SEQUENCE</scope>
    <source>
        <strain evidence="5">KCTC 22169</strain>
    </source>
</reference>
<evidence type="ECO:0000259" key="4">
    <source>
        <dbReference type="SMART" id="SM00642"/>
    </source>
</evidence>
<evidence type="ECO:0000313" key="5">
    <source>
        <dbReference type="EMBL" id="GGX48667.1"/>
    </source>
</evidence>
<dbReference type="Pfam" id="PF00128">
    <property type="entry name" value="Alpha-amylase"/>
    <property type="match status" value="1"/>
</dbReference>
<dbReference type="InterPro" id="IPR013780">
    <property type="entry name" value="Glyco_hydro_b"/>
</dbReference>
<protein>
    <submittedName>
        <fullName evidence="5">Alpha-glucosidase</fullName>
    </submittedName>
</protein>
<keyword evidence="6" id="KW-1185">Reference proteome</keyword>
<evidence type="ECO:0000256" key="1">
    <source>
        <dbReference type="ARBA" id="ARBA00008061"/>
    </source>
</evidence>
<organism evidence="5 6">
    <name type="scientific">Saccharospirillum salsuginis</name>
    <dbReference type="NCBI Taxonomy" id="418750"/>
    <lineage>
        <taxon>Bacteria</taxon>
        <taxon>Pseudomonadati</taxon>
        <taxon>Pseudomonadota</taxon>
        <taxon>Gammaproteobacteria</taxon>
        <taxon>Oceanospirillales</taxon>
        <taxon>Saccharospirillaceae</taxon>
        <taxon>Saccharospirillum</taxon>
    </lineage>
</organism>
<dbReference type="SMART" id="SM00642">
    <property type="entry name" value="Aamy"/>
    <property type="match status" value="1"/>
</dbReference>
<dbReference type="EMBL" id="BMXR01000003">
    <property type="protein sequence ID" value="GGX48667.1"/>
    <property type="molecule type" value="Genomic_DNA"/>
</dbReference>
<dbReference type="PANTHER" id="PTHR10357">
    <property type="entry name" value="ALPHA-AMYLASE FAMILY MEMBER"/>
    <property type="match status" value="1"/>
</dbReference>
<dbReference type="RefSeq" id="WP_189607892.1">
    <property type="nucleotide sequence ID" value="NZ_BMXR01000003.1"/>
</dbReference>
<dbReference type="Proteomes" id="UP000626148">
    <property type="component" value="Unassembled WGS sequence"/>
</dbReference>
<evidence type="ECO:0000256" key="2">
    <source>
        <dbReference type="ARBA" id="ARBA00022801"/>
    </source>
</evidence>
<dbReference type="CDD" id="cd11333">
    <property type="entry name" value="AmyAc_SI_OligoGlu_DGase"/>
    <property type="match status" value="1"/>
</dbReference>
<gene>
    <name evidence="5" type="ORF">GCM10007392_14700</name>
</gene>
<comment type="caution">
    <text evidence="5">The sequence shown here is derived from an EMBL/GenBank/DDBJ whole genome shotgun (WGS) entry which is preliminary data.</text>
</comment>
<dbReference type="Gene3D" id="3.20.20.80">
    <property type="entry name" value="Glycosidases"/>
    <property type="match status" value="1"/>
</dbReference>
<dbReference type="GO" id="GO:0004556">
    <property type="term" value="F:alpha-amylase activity"/>
    <property type="evidence" value="ECO:0007669"/>
    <property type="project" value="TreeGrafter"/>
</dbReference>
<accession>A0A918N702</accession>
<dbReference type="InterPro" id="IPR006047">
    <property type="entry name" value="GH13_cat_dom"/>
</dbReference>
<sequence>MQKTWWKEAVVYQIYPRSFMDSNGDGIGDLSGIIAKLDYLKDLGVDVLWLSPIFPSPNDDNGYDISDYQGILDDFGTMEDFDRLLFEAHQRGLRILLDLVINHTSDEHPWFQESRSSKDNPKRDWYFWREGKKNGPPNNWESIFSESVWCHDDTTDEYYLHLFSRKQPDLNWDNHDMRAAVYDMIRWWLDKGVDGFRIDAITHLKKTPGLPDMPNPDGRETVPSTPMHLNADGIQDYIADLCESTFAHYDIMTVGEANGVGVIDALNWVGEEQGKFNMLFQFEQLKLWGSDTEHGLNLPELKKTLTRWQQGLDGRGWNALFVENHDIPRIVSTWGDPECYWRESATAIATLYFLMQGTPFIYQGQELGMTNYPFSHLDQFDDVAVKNLAAQKRREGWTDADILAHIQDSARDHSRTPMQWTADANAGFTTGTPWLAINPNHTHLNADTQKDDPDSVLNHYKALIRLRREEPGLVYGRYDLVLDDHPSLYAYRRTDGHDRFLVLCNLTDQVADFSDLDDELRRHNLLLANYLVADHTPTRMGRLRPFEARVYRL</sequence>